<protein>
    <submittedName>
        <fullName evidence="1">Uncharacterized protein</fullName>
    </submittedName>
</protein>
<sequence length="58" mass="6060">MTAPVTAMTAFLPLLVVNREGFFVAGLGLDAAGGRTRLVADPRSIVAVTVVNARYAEI</sequence>
<accession>A0A919RIS8</accession>
<name>A0A919RIS8_9ACTN</name>
<reference evidence="1" key="1">
    <citation type="submission" date="2021-01" db="EMBL/GenBank/DDBJ databases">
        <title>Whole genome shotgun sequence of Sinosporangium siamense NBRC 109515.</title>
        <authorList>
            <person name="Komaki H."/>
            <person name="Tamura T."/>
        </authorList>
    </citation>
    <scope>NUCLEOTIDE SEQUENCE</scope>
    <source>
        <strain evidence="1">NBRC 109515</strain>
    </source>
</reference>
<organism evidence="1 2">
    <name type="scientific">Sinosporangium siamense</name>
    <dbReference type="NCBI Taxonomy" id="1367973"/>
    <lineage>
        <taxon>Bacteria</taxon>
        <taxon>Bacillati</taxon>
        <taxon>Actinomycetota</taxon>
        <taxon>Actinomycetes</taxon>
        <taxon>Streptosporangiales</taxon>
        <taxon>Streptosporangiaceae</taxon>
        <taxon>Sinosporangium</taxon>
    </lineage>
</organism>
<evidence type="ECO:0000313" key="2">
    <source>
        <dbReference type="Proteomes" id="UP000606172"/>
    </source>
</evidence>
<keyword evidence="2" id="KW-1185">Reference proteome</keyword>
<dbReference type="EMBL" id="BOOW01000020">
    <property type="protein sequence ID" value="GII93134.1"/>
    <property type="molecule type" value="Genomic_DNA"/>
</dbReference>
<comment type="caution">
    <text evidence="1">The sequence shown here is derived from an EMBL/GenBank/DDBJ whole genome shotgun (WGS) entry which is preliminary data.</text>
</comment>
<dbReference type="Proteomes" id="UP000606172">
    <property type="component" value="Unassembled WGS sequence"/>
</dbReference>
<proteinExistence type="predicted"/>
<evidence type="ECO:0000313" key="1">
    <source>
        <dbReference type="EMBL" id="GII93134.1"/>
    </source>
</evidence>
<dbReference type="AlphaFoldDB" id="A0A919RIS8"/>
<gene>
    <name evidence="1" type="ORF">Ssi02_33650</name>
</gene>